<sequence length="147" mass="15383">MRYLKHAMALSLASALAACGGGGDENETVAATFQTNVVNVSSQTVKAGNIINGVAEFKTFGPTIESVVWSVMATTDSVGSLAFSDAECESPEINNRDVSADKKSSLWRCQTEISAPKGSKGNFRVFATATDSNGNTAKDEILVTVTP</sequence>
<protein>
    <submittedName>
        <fullName evidence="2">Uncharacterized protein</fullName>
    </submittedName>
</protein>
<dbReference type="Proteomes" id="UP001596495">
    <property type="component" value="Unassembled WGS sequence"/>
</dbReference>
<gene>
    <name evidence="2" type="ORF">ACFQNJ_16470</name>
</gene>
<feature type="signal peptide" evidence="1">
    <location>
        <begin position="1"/>
        <end position="17"/>
    </location>
</feature>
<proteinExistence type="predicted"/>
<accession>A0ABW2RDE4</accession>
<dbReference type="PROSITE" id="PS51257">
    <property type="entry name" value="PROKAR_LIPOPROTEIN"/>
    <property type="match status" value="1"/>
</dbReference>
<evidence type="ECO:0000313" key="3">
    <source>
        <dbReference type="Proteomes" id="UP001596495"/>
    </source>
</evidence>
<organism evidence="2 3">
    <name type="scientific">Hydrogenophaga bisanensis</name>
    <dbReference type="NCBI Taxonomy" id="439611"/>
    <lineage>
        <taxon>Bacteria</taxon>
        <taxon>Pseudomonadati</taxon>
        <taxon>Pseudomonadota</taxon>
        <taxon>Betaproteobacteria</taxon>
        <taxon>Burkholderiales</taxon>
        <taxon>Comamonadaceae</taxon>
        <taxon>Hydrogenophaga</taxon>
    </lineage>
</organism>
<feature type="chain" id="PRO_5045299769" evidence="1">
    <location>
        <begin position="18"/>
        <end position="147"/>
    </location>
</feature>
<dbReference type="RefSeq" id="WP_382259505.1">
    <property type="nucleotide sequence ID" value="NZ_JBHTBX010000013.1"/>
</dbReference>
<comment type="caution">
    <text evidence="2">The sequence shown here is derived from an EMBL/GenBank/DDBJ whole genome shotgun (WGS) entry which is preliminary data.</text>
</comment>
<reference evidence="3" key="1">
    <citation type="journal article" date="2019" name="Int. J. Syst. Evol. Microbiol.">
        <title>The Global Catalogue of Microorganisms (GCM) 10K type strain sequencing project: providing services to taxonomists for standard genome sequencing and annotation.</title>
        <authorList>
            <consortium name="The Broad Institute Genomics Platform"/>
            <consortium name="The Broad Institute Genome Sequencing Center for Infectious Disease"/>
            <person name="Wu L."/>
            <person name="Ma J."/>
        </authorList>
    </citation>
    <scope>NUCLEOTIDE SEQUENCE [LARGE SCALE GENOMIC DNA]</scope>
    <source>
        <strain evidence="3">CCUG 54518</strain>
    </source>
</reference>
<evidence type="ECO:0000313" key="2">
    <source>
        <dbReference type="EMBL" id="MFC7436106.1"/>
    </source>
</evidence>
<dbReference type="EMBL" id="JBHTBX010000013">
    <property type="protein sequence ID" value="MFC7436106.1"/>
    <property type="molecule type" value="Genomic_DNA"/>
</dbReference>
<name>A0ABW2RDE4_9BURK</name>
<keyword evidence="3" id="KW-1185">Reference proteome</keyword>
<keyword evidence="1" id="KW-0732">Signal</keyword>
<evidence type="ECO:0000256" key="1">
    <source>
        <dbReference type="SAM" id="SignalP"/>
    </source>
</evidence>